<comment type="caution">
    <text evidence="3">The sequence shown here is derived from an EMBL/GenBank/DDBJ whole genome shotgun (WGS) entry which is preliminary data.</text>
</comment>
<evidence type="ECO:0000313" key="3">
    <source>
        <dbReference type="EMBL" id="TDF99315.1"/>
    </source>
</evidence>
<protein>
    <submittedName>
        <fullName evidence="3">Uncharacterized protein</fullName>
    </submittedName>
</protein>
<feature type="region of interest" description="Disordered" evidence="1">
    <location>
        <begin position="1"/>
        <end position="27"/>
    </location>
</feature>
<organism evidence="3 4">
    <name type="scientific">Paenibacillus piri</name>
    <dbReference type="NCBI Taxonomy" id="2547395"/>
    <lineage>
        <taxon>Bacteria</taxon>
        <taxon>Bacillati</taxon>
        <taxon>Bacillota</taxon>
        <taxon>Bacilli</taxon>
        <taxon>Bacillales</taxon>
        <taxon>Paenibacillaceae</taxon>
        <taxon>Paenibacillus</taxon>
    </lineage>
</organism>
<dbReference type="AlphaFoldDB" id="A0A4R5KW14"/>
<keyword evidence="2" id="KW-0812">Transmembrane</keyword>
<dbReference type="OrthoDB" id="2622545at2"/>
<evidence type="ECO:0000256" key="1">
    <source>
        <dbReference type="SAM" id="MobiDB-lite"/>
    </source>
</evidence>
<name>A0A4R5KW14_9BACL</name>
<keyword evidence="4" id="KW-1185">Reference proteome</keyword>
<gene>
    <name evidence="3" type="ORF">E1757_05490</name>
</gene>
<accession>A0A4R5KW14</accession>
<feature type="transmembrane region" description="Helical" evidence="2">
    <location>
        <begin position="46"/>
        <end position="67"/>
    </location>
</feature>
<sequence length="72" mass="8614">MHGTFKQQRNRTDENSKVPVEGGYEDTFLPPRKTVHPTEKDKWLRIFYRTLLWMFVLLVAGLVVWGWRKVPL</sequence>
<dbReference type="EMBL" id="SMRT01000002">
    <property type="protein sequence ID" value="TDF99315.1"/>
    <property type="molecule type" value="Genomic_DNA"/>
</dbReference>
<dbReference type="Proteomes" id="UP000295636">
    <property type="component" value="Unassembled WGS sequence"/>
</dbReference>
<evidence type="ECO:0000256" key="2">
    <source>
        <dbReference type="SAM" id="Phobius"/>
    </source>
</evidence>
<evidence type="ECO:0000313" key="4">
    <source>
        <dbReference type="Proteomes" id="UP000295636"/>
    </source>
</evidence>
<dbReference type="RefSeq" id="WP_133225853.1">
    <property type="nucleotide sequence ID" value="NZ_SMRT01000002.1"/>
</dbReference>
<keyword evidence="2" id="KW-0472">Membrane</keyword>
<keyword evidence="2" id="KW-1133">Transmembrane helix</keyword>
<reference evidence="3 4" key="1">
    <citation type="submission" date="2019-03" db="EMBL/GenBank/DDBJ databases">
        <title>This is whole genome sequence of Paenibacillus sp MS74 strain.</title>
        <authorList>
            <person name="Trinh H.N."/>
        </authorList>
    </citation>
    <scope>NUCLEOTIDE SEQUENCE [LARGE SCALE GENOMIC DNA]</scope>
    <source>
        <strain evidence="3 4">MS74</strain>
    </source>
</reference>
<proteinExistence type="predicted"/>